<dbReference type="InterPro" id="IPR027417">
    <property type="entry name" value="P-loop_NTPase"/>
</dbReference>
<feature type="domain" description="AAA+ ATPase" evidence="10">
    <location>
        <begin position="49"/>
        <end position="216"/>
    </location>
</feature>
<dbReference type="Proteomes" id="UP000000639">
    <property type="component" value="Chromosome"/>
</dbReference>
<dbReference type="InterPro" id="IPR050764">
    <property type="entry name" value="CbbQ/NirQ/NorQ/GpvN"/>
</dbReference>
<dbReference type="OrthoDB" id="9808317at2"/>
<evidence type="ECO:0000256" key="3">
    <source>
        <dbReference type="ARBA" id="ARBA00022490"/>
    </source>
</evidence>
<keyword evidence="3" id="KW-0963">Cytoplasm</keyword>
<dbReference type="RefSeq" id="WP_011769647.1">
    <property type="nucleotide sequence ID" value="NC_008709.1"/>
</dbReference>
<dbReference type="AlphaFoldDB" id="A1SUB9"/>
<evidence type="ECO:0000256" key="7">
    <source>
        <dbReference type="ARBA" id="ARBA00022987"/>
    </source>
</evidence>
<comment type="similarity">
    <text evidence="2">Belongs to the CbbQ/NirQ/NorQ/GpvN family.</text>
</comment>
<evidence type="ECO:0000256" key="1">
    <source>
        <dbReference type="ARBA" id="ARBA00004496"/>
    </source>
</evidence>
<dbReference type="KEGG" id="pin:Ping_1255"/>
<keyword evidence="12" id="KW-1185">Reference proteome</keyword>
<evidence type="ECO:0000256" key="8">
    <source>
        <dbReference type="ARBA" id="ARBA00035108"/>
    </source>
</evidence>
<dbReference type="GO" id="GO:0031411">
    <property type="term" value="C:gas vesicle"/>
    <property type="evidence" value="ECO:0007669"/>
    <property type="project" value="UniProtKB-SubCell"/>
</dbReference>
<dbReference type="GO" id="GO:0031412">
    <property type="term" value="P:gas vesicle organization"/>
    <property type="evidence" value="ECO:0007669"/>
    <property type="project" value="InterPro"/>
</dbReference>
<evidence type="ECO:0000256" key="9">
    <source>
        <dbReference type="ARBA" id="ARBA00049360"/>
    </source>
</evidence>
<dbReference type="GO" id="GO:0016887">
    <property type="term" value="F:ATP hydrolysis activity"/>
    <property type="evidence" value="ECO:0007669"/>
    <property type="project" value="InterPro"/>
</dbReference>
<protein>
    <submittedName>
        <fullName evidence="11">Gas vesicle protein GvpN</fullName>
    </submittedName>
</protein>
<evidence type="ECO:0000313" key="12">
    <source>
        <dbReference type="Proteomes" id="UP000000639"/>
    </source>
</evidence>
<dbReference type="InterPro" id="IPR003593">
    <property type="entry name" value="AAA+_ATPase"/>
</dbReference>
<gene>
    <name evidence="11" type="ordered locus">Ping_1255</name>
</gene>
<dbReference type="Gene3D" id="3.40.50.300">
    <property type="entry name" value="P-loop containing nucleotide triphosphate hydrolases"/>
    <property type="match status" value="1"/>
</dbReference>
<keyword evidence="4" id="KW-0547">Nucleotide-binding</keyword>
<dbReference type="PANTHER" id="PTHR42759">
    <property type="entry name" value="MOXR FAMILY PROTEIN"/>
    <property type="match status" value="1"/>
</dbReference>
<organism evidence="11 12">
    <name type="scientific">Psychromonas ingrahamii (strain DSM 17664 / CCUG 51855 / 37)</name>
    <dbReference type="NCBI Taxonomy" id="357804"/>
    <lineage>
        <taxon>Bacteria</taxon>
        <taxon>Pseudomonadati</taxon>
        <taxon>Pseudomonadota</taxon>
        <taxon>Gammaproteobacteria</taxon>
        <taxon>Alteromonadales</taxon>
        <taxon>Psychromonadaceae</taxon>
        <taxon>Psychromonas</taxon>
    </lineage>
</organism>
<evidence type="ECO:0000259" key="10">
    <source>
        <dbReference type="SMART" id="SM00382"/>
    </source>
</evidence>
<evidence type="ECO:0000256" key="5">
    <source>
        <dbReference type="ARBA" id="ARBA00022801"/>
    </source>
</evidence>
<dbReference type="CDD" id="cd00009">
    <property type="entry name" value="AAA"/>
    <property type="match status" value="1"/>
</dbReference>
<dbReference type="InterPro" id="IPR011704">
    <property type="entry name" value="ATPase_dyneun-rel_AAA"/>
</dbReference>
<sequence>MSIENLNNVSEIKIEQSDDDHIYPEASEDFVETPYIKEVTERAMLYLDAGYPVHFAGPAGTGKTTLAFHIAALRQRPVTLIHGNHEFGTSDLIGKESGYRRHRVVDNYVHSVVKEEEELQSLWSDNRLTTCCRNGDTLVYDEFNRSTPEANNVLLSILEEGILNLPSSRSDGYLEVHPQFRAIFTSNPQEYAGTHATQDALVDRMITIMLHYPDRHTEVRVAIAKSGINSDEAGSIVDIVNEFRELCGSKIVSSGPKTMPTVRASIAIARVLVQKGEHAFRDNTFFHRICRDVLCMYTQQVSFSNRSVLDKQLEDLIMKFCPATYKSSGSKIRA</sequence>
<dbReference type="STRING" id="357804.Ping_1255"/>
<evidence type="ECO:0000256" key="4">
    <source>
        <dbReference type="ARBA" id="ARBA00022741"/>
    </source>
</evidence>
<keyword evidence="6" id="KW-0067">ATP-binding</keyword>
<evidence type="ECO:0000256" key="6">
    <source>
        <dbReference type="ARBA" id="ARBA00022840"/>
    </source>
</evidence>
<dbReference type="GO" id="GO:0005737">
    <property type="term" value="C:cytoplasm"/>
    <property type="evidence" value="ECO:0007669"/>
    <property type="project" value="UniProtKB-SubCell"/>
</dbReference>
<evidence type="ECO:0000313" key="11">
    <source>
        <dbReference type="EMBL" id="ABM03084.1"/>
    </source>
</evidence>
<dbReference type="Pfam" id="PF07728">
    <property type="entry name" value="AAA_5"/>
    <property type="match status" value="1"/>
</dbReference>
<dbReference type="eggNOG" id="COG0714">
    <property type="taxonomic scope" value="Bacteria"/>
</dbReference>
<name>A1SUB9_PSYIN</name>
<dbReference type="HOGENOM" id="CLU_051123_1_0_6"/>
<dbReference type="SMART" id="SM00382">
    <property type="entry name" value="AAA"/>
    <property type="match status" value="1"/>
</dbReference>
<accession>A1SUB9</accession>
<dbReference type="InterPro" id="IPR013462">
    <property type="entry name" value="Gas-vesicle_GvpN"/>
</dbReference>
<keyword evidence="7" id="KW-0304">Gas vesicle</keyword>
<evidence type="ECO:0000256" key="2">
    <source>
        <dbReference type="ARBA" id="ARBA00009417"/>
    </source>
</evidence>
<proteinExistence type="inferred from homology"/>
<dbReference type="SUPFAM" id="SSF52540">
    <property type="entry name" value="P-loop containing nucleoside triphosphate hydrolases"/>
    <property type="match status" value="1"/>
</dbReference>
<keyword evidence="5" id="KW-0378">Hydrolase</keyword>
<dbReference type="EMBL" id="CP000510">
    <property type="protein sequence ID" value="ABM03084.1"/>
    <property type="molecule type" value="Genomic_DNA"/>
</dbReference>
<dbReference type="NCBIfam" id="TIGR02640">
    <property type="entry name" value="gas_vesic_GvpN"/>
    <property type="match status" value="1"/>
</dbReference>
<dbReference type="PANTHER" id="PTHR42759:SF1">
    <property type="entry name" value="MAGNESIUM-CHELATASE SUBUNIT CHLD"/>
    <property type="match status" value="1"/>
</dbReference>
<reference evidence="11 12" key="1">
    <citation type="submission" date="2007-01" db="EMBL/GenBank/DDBJ databases">
        <title>Complete sequence of Psychromonas ingrahamii 37.</title>
        <authorList>
            <consortium name="US DOE Joint Genome Institute"/>
            <person name="Copeland A."/>
            <person name="Lucas S."/>
            <person name="Lapidus A."/>
            <person name="Barry K."/>
            <person name="Detter J.C."/>
            <person name="Glavina del Rio T."/>
            <person name="Hammon N."/>
            <person name="Israni S."/>
            <person name="Dalin E."/>
            <person name="Tice H."/>
            <person name="Pitluck S."/>
            <person name="Thompson L.S."/>
            <person name="Brettin T."/>
            <person name="Bruce D."/>
            <person name="Han C."/>
            <person name="Tapia R."/>
            <person name="Schmutz J."/>
            <person name="Larimer F."/>
            <person name="Land M."/>
            <person name="Hauser L."/>
            <person name="Kyrpides N."/>
            <person name="Ivanova N."/>
            <person name="Staley J."/>
            <person name="Richardson P."/>
        </authorList>
    </citation>
    <scope>NUCLEOTIDE SEQUENCE [LARGE SCALE GENOMIC DNA]</scope>
    <source>
        <strain evidence="11 12">37</strain>
    </source>
</reference>
<comment type="catalytic activity">
    <reaction evidence="9">
        <text>ATP + H2O = ADP + phosphate + H(+)</text>
        <dbReference type="Rhea" id="RHEA:13065"/>
        <dbReference type="ChEBI" id="CHEBI:15377"/>
        <dbReference type="ChEBI" id="CHEBI:15378"/>
        <dbReference type="ChEBI" id="CHEBI:30616"/>
        <dbReference type="ChEBI" id="CHEBI:43474"/>
        <dbReference type="ChEBI" id="CHEBI:456216"/>
    </reaction>
</comment>
<dbReference type="GO" id="GO:0005524">
    <property type="term" value="F:ATP binding"/>
    <property type="evidence" value="ECO:0007669"/>
    <property type="project" value="UniProtKB-KW"/>
</dbReference>
<comment type="subcellular location">
    <subcellularLocation>
        <location evidence="1">Cytoplasm</location>
    </subcellularLocation>
    <subcellularLocation>
        <location evidence="8">Gas vesicle</location>
    </subcellularLocation>
</comment>